<gene>
    <name evidence="10" type="ORF">M6B38_208095</name>
</gene>
<evidence type="ECO:0000259" key="9">
    <source>
        <dbReference type="PROSITE" id="PS51471"/>
    </source>
</evidence>
<evidence type="ECO:0000256" key="1">
    <source>
        <dbReference type="ARBA" id="ARBA00001961"/>
    </source>
</evidence>
<dbReference type="PROSITE" id="PS51471">
    <property type="entry name" value="FE2OG_OXY"/>
    <property type="match status" value="1"/>
</dbReference>
<dbReference type="GO" id="GO:0005506">
    <property type="term" value="F:iron ion binding"/>
    <property type="evidence" value="ECO:0007669"/>
    <property type="project" value="InterPro"/>
</dbReference>
<dbReference type="InterPro" id="IPR044862">
    <property type="entry name" value="Pro_4_hyd_alph_FE2OG_OXY"/>
</dbReference>
<evidence type="ECO:0000256" key="3">
    <source>
        <dbReference type="ARBA" id="ARBA00012262"/>
    </source>
</evidence>
<keyword evidence="11" id="KW-1185">Reference proteome</keyword>
<reference evidence="10" key="1">
    <citation type="journal article" date="2023" name="GigaByte">
        <title>Genome assembly of the bearded iris, Iris pallida Lam.</title>
        <authorList>
            <person name="Bruccoleri R.E."/>
            <person name="Oakeley E.J."/>
            <person name="Faust A.M.E."/>
            <person name="Altorfer M."/>
            <person name="Dessus-Babus S."/>
            <person name="Burckhardt D."/>
            <person name="Oertli M."/>
            <person name="Naumann U."/>
            <person name="Petersen F."/>
            <person name="Wong J."/>
        </authorList>
    </citation>
    <scope>NUCLEOTIDE SEQUENCE</scope>
    <source>
        <strain evidence="10">GSM-AAB239-AS_SAM_17_03QT</strain>
    </source>
</reference>
<dbReference type="GO" id="GO:0032963">
    <property type="term" value="P:collagen metabolic process"/>
    <property type="evidence" value="ECO:0007669"/>
    <property type="project" value="InterPro"/>
</dbReference>
<evidence type="ECO:0000256" key="5">
    <source>
        <dbReference type="ARBA" id="ARBA00022737"/>
    </source>
</evidence>
<dbReference type="Proteomes" id="UP001140949">
    <property type="component" value="Unassembled WGS sequence"/>
</dbReference>
<comment type="cofactor">
    <cofactor evidence="2">
        <name>Fe cation</name>
        <dbReference type="ChEBI" id="CHEBI:24875"/>
    </cofactor>
</comment>
<evidence type="ECO:0000256" key="6">
    <source>
        <dbReference type="ARBA" id="ARBA00022964"/>
    </source>
</evidence>
<evidence type="ECO:0000256" key="7">
    <source>
        <dbReference type="ARBA" id="ARBA00023002"/>
    </source>
</evidence>
<accession>A0AAX6E562</accession>
<dbReference type="AlphaFoldDB" id="A0AAX6E562"/>
<name>A0AAX6E562_IRIPA</name>
<sequence length="397" mass="45587">MASGDHPRLLLHDFLSLDLCKELEFIHRSSGAVGYRPNVFSTTLSHLAATNCGHLVLPFVSVRERVREKVEEFFGCEFELFVEFTGLISWCKGAYIGWHSDDNRPYLQQRDFAAVCYLNNHGKDFNGGVFHFKHGEPSSVKPVAGDVLIYTADSRNIHSVDEVLDGERITLTLWFTRDSAHDEDAKLISFLSQSISRCEVEVPDPYLPLPASENMYWFSDNHLGFDVRYARMHTLGFRICSSTNEQNVQPNSLHDPCELLGKPLQLGRDDETFYKEFANSLHALQVVQFYYWKAPSLAAIRSNMRSGRPTAIKKMSGSEMVVRCSQQLMERIFGHISHDDVEHSFSWDDFAITVELWEEYTRSLHRCMLLLLPYWVSHHSIVLVDSSELQRCDRVPN</sequence>
<organism evidence="10 11">
    <name type="scientific">Iris pallida</name>
    <name type="common">Sweet iris</name>
    <dbReference type="NCBI Taxonomy" id="29817"/>
    <lineage>
        <taxon>Eukaryota</taxon>
        <taxon>Viridiplantae</taxon>
        <taxon>Streptophyta</taxon>
        <taxon>Embryophyta</taxon>
        <taxon>Tracheophyta</taxon>
        <taxon>Spermatophyta</taxon>
        <taxon>Magnoliopsida</taxon>
        <taxon>Liliopsida</taxon>
        <taxon>Asparagales</taxon>
        <taxon>Iridaceae</taxon>
        <taxon>Iridoideae</taxon>
        <taxon>Irideae</taxon>
        <taxon>Iris</taxon>
    </lineage>
</organism>
<dbReference type="PANTHER" id="PTHR14049">
    <property type="entry name" value="LEPRECAN 1"/>
    <property type="match status" value="1"/>
</dbReference>
<evidence type="ECO:0000256" key="4">
    <source>
        <dbReference type="ARBA" id="ARBA00022723"/>
    </source>
</evidence>
<dbReference type="SMART" id="SM00702">
    <property type="entry name" value="P4Hc"/>
    <property type="match status" value="1"/>
</dbReference>
<dbReference type="Gene3D" id="2.60.120.620">
    <property type="entry name" value="q2cbj1_9rhob like domain"/>
    <property type="match status" value="1"/>
</dbReference>
<feature type="domain" description="Fe2OG dioxygenase" evidence="9">
    <location>
        <begin position="72"/>
        <end position="177"/>
    </location>
</feature>
<dbReference type="Pfam" id="PF13640">
    <property type="entry name" value="2OG-FeII_Oxy_3"/>
    <property type="match status" value="1"/>
</dbReference>
<keyword evidence="8" id="KW-0408">Iron</keyword>
<comment type="caution">
    <text evidence="10">The sequence shown here is derived from an EMBL/GenBank/DDBJ whole genome shotgun (WGS) entry which is preliminary data.</text>
</comment>
<dbReference type="PANTHER" id="PTHR14049:SF9">
    <property type="entry name" value="PROCOLLAGEN-PROLINE 3-DIOXYGENASE"/>
    <property type="match status" value="1"/>
</dbReference>
<dbReference type="InterPro" id="IPR039575">
    <property type="entry name" value="P3H"/>
</dbReference>
<dbReference type="GO" id="GO:0019797">
    <property type="term" value="F:procollagen-proline 3-dioxygenase activity"/>
    <property type="evidence" value="ECO:0007669"/>
    <property type="project" value="UniProtKB-EC"/>
</dbReference>
<keyword evidence="6" id="KW-0223">Dioxygenase</keyword>
<evidence type="ECO:0000313" key="11">
    <source>
        <dbReference type="Proteomes" id="UP001140949"/>
    </source>
</evidence>
<dbReference type="EC" id="1.14.11.7" evidence="3"/>
<keyword evidence="5" id="KW-0677">Repeat</keyword>
<evidence type="ECO:0000313" key="10">
    <source>
        <dbReference type="EMBL" id="KAJ6799212.1"/>
    </source>
</evidence>
<comment type="cofactor">
    <cofactor evidence="1">
        <name>L-ascorbate</name>
        <dbReference type="ChEBI" id="CHEBI:38290"/>
    </cofactor>
</comment>
<dbReference type="InterPro" id="IPR005123">
    <property type="entry name" value="Oxoglu/Fe-dep_dioxygenase_dom"/>
</dbReference>
<dbReference type="EMBL" id="JANAVB010039820">
    <property type="protein sequence ID" value="KAJ6799212.1"/>
    <property type="molecule type" value="Genomic_DNA"/>
</dbReference>
<keyword evidence="4" id="KW-0479">Metal-binding</keyword>
<evidence type="ECO:0000256" key="2">
    <source>
        <dbReference type="ARBA" id="ARBA00001962"/>
    </source>
</evidence>
<reference evidence="10" key="2">
    <citation type="submission" date="2023-04" db="EMBL/GenBank/DDBJ databases">
        <authorList>
            <person name="Bruccoleri R.E."/>
            <person name="Oakeley E.J."/>
            <person name="Faust A.-M."/>
            <person name="Dessus-Babus S."/>
            <person name="Altorfer M."/>
            <person name="Burckhardt D."/>
            <person name="Oertli M."/>
            <person name="Naumann U."/>
            <person name="Petersen F."/>
            <person name="Wong J."/>
        </authorList>
    </citation>
    <scope>NUCLEOTIDE SEQUENCE</scope>
    <source>
        <strain evidence="10">GSM-AAB239-AS_SAM_17_03QT</strain>
        <tissue evidence="10">Leaf</tissue>
    </source>
</reference>
<keyword evidence="7" id="KW-0560">Oxidoreductase</keyword>
<proteinExistence type="predicted"/>
<evidence type="ECO:0000256" key="8">
    <source>
        <dbReference type="ARBA" id="ARBA00023004"/>
    </source>
</evidence>
<dbReference type="InterPro" id="IPR006620">
    <property type="entry name" value="Pro_4_hyd_alph"/>
</dbReference>
<protein>
    <recommendedName>
        <fullName evidence="3">procollagen-proline 3-dioxygenase</fullName>
        <ecNumber evidence="3">1.14.11.7</ecNumber>
    </recommendedName>
</protein>
<dbReference type="GO" id="GO:0031418">
    <property type="term" value="F:L-ascorbic acid binding"/>
    <property type="evidence" value="ECO:0007669"/>
    <property type="project" value="InterPro"/>
</dbReference>